<dbReference type="EMBL" id="CAAALY010099721">
    <property type="protein sequence ID" value="VEL29026.1"/>
    <property type="molecule type" value="Genomic_DNA"/>
</dbReference>
<sequence length="134" mass="14853">MISLIFPTYDELTFFNFTQTRLQQPQSDSSSGRGSAASILDALTILPNSRKCPWVRARMQISTKPRHSAISNVVVGLSMKSLVSRFYAALPQTGFELAGGADETSRDEVETVVHSCLEGIIVWQCKTWQNAREA</sequence>
<protein>
    <submittedName>
        <fullName evidence="1">Uncharacterized protein</fullName>
    </submittedName>
</protein>
<accession>A0A448X645</accession>
<name>A0A448X645_9PLAT</name>
<proteinExistence type="predicted"/>
<comment type="caution">
    <text evidence="1">The sequence shown here is derived from an EMBL/GenBank/DDBJ whole genome shotgun (WGS) entry which is preliminary data.</text>
</comment>
<evidence type="ECO:0000313" key="1">
    <source>
        <dbReference type="EMBL" id="VEL29026.1"/>
    </source>
</evidence>
<dbReference type="Proteomes" id="UP000784294">
    <property type="component" value="Unassembled WGS sequence"/>
</dbReference>
<reference evidence="1" key="1">
    <citation type="submission" date="2018-11" db="EMBL/GenBank/DDBJ databases">
        <authorList>
            <consortium name="Pathogen Informatics"/>
        </authorList>
    </citation>
    <scope>NUCLEOTIDE SEQUENCE</scope>
</reference>
<dbReference type="AlphaFoldDB" id="A0A448X645"/>
<keyword evidence="2" id="KW-1185">Reference proteome</keyword>
<organism evidence="1 2">
    <name type="scientific">Protopolystoma xenopodis</name>
    <dbReference type="NCBI Taxonomy" id="117903"/>
    <lineage>
        <taxon>Eukaryota</taxon>
        <taxon>Metazoa</taxon>
        <taxon>Spiralia</taxon>
        <taxon>Lophotrochozoa</taxon>
        <taxon>Platyhelminthes</taxon>
        <taxon>Monogenea</taxon>
        <taxon>Polyopisthocotylea</taxon>
        <taxon>Polystomatidea</taxon>
        <taxon>Polystomatidae</taxon>
        <taxon>Protopolystoma</taxon>
    </lineage>
</organism>
<gene>
    <name evidence="1" type="ORF">PXEA_LOCUS22466</name>
</gene>
<evidence type="ECO:0000313" key="2">
    <source>
        <dbReference type="Proteomes" id="UP000784294"/>
    </source>
</evidence>